<accession>A0A7X0PJK8</accession>
<feature type="transmembrane region" description="Helical" evidence="5">
    <location>
        <begin position="605"/>
        <end position="626"/>
    </location>
</feature>
<dbReference type="PANTHER" id="PTHR43077">
    <property type="entry name" value="TRANSPORT PERMEASE YVFS-RELATED"/>
    <property type="match status" value="1"/>
</dbReference>
<evidence type="ECO:0000313" key="8">
    <source>
        <dbReference type="Proteomes" id="UP000575083"/>
    </source>
</evidence>
<feature type="transmembrane region" description="Helical" evidence="5">
    <location>
        <begin position="551"/>
        <end position="570"/>
    </location>
</feature>
<reference evidence="7 8" key="1">
    <citation type="submission" date="2020-08" db="EMBL/GenBank/DDBJ databases">
        <title>Functional genomics of gut bacteria from endangered species of beetles.</title>
        <authorList>
            <person name="Carlos-Shanley C."/>
        </authorList>
    </citation>
    <scope>NUCLEOTIDE SEQUENCE [LARGE SCALE GENOMIC DNA]</scope>
    <source>
        <strain evidence="7 8">S00198</strain>
    </source>
</reference>
<evidence type="ECO:0000256" key="2">
    <source>
        <dbReference type="ARBA" id="ARBA00022692"/>
    </source>
</evidence>
<feature type="transmembrane region" description="Helical" evidence="5">
    <location>
        <begin position="26"/>
        <end position="43"/>
    </location>
</feature>
<evidence type="ECO:0000256" key="4">
    <source>
        <dbReference type="ARBA" id="ARBA00023136"/>
    </source>
</evidence>
<evidence type="ECO:0000256" key="3">
    <source>
        <dbReference type="ARBA" id="ARBA00022989"/>
    </source>
</evidence>
<evidence type="ECO:0000313" key="7">
    <source>
        <dbReference type="EMBL" id="MBB6563150.1"/>
    </source>
</evidence>
<feature type="transmembrane region" description="Helical" evidence="5">
    <location>
        <begin position="492"/>
        <end position="515"/>
    </location>
</feature>
<dbReference type="GO" id="GO:0016020">
    <property type="term" value="C:membrane"/>
    <property type="evidence" value="ECO:0007669"/>
    <property type="project" value="UniProtKB-SubCell"/>
</dbReference>
<evidence type="ECO:0000259" key="6">
    <source>
        <dbReference type="Pfam" id="PF01061"/>
    </source>
</evidence>
<protein>
    <submittedName>
        <fullName evidence="7">Putative membrane protein</fullName>
    </submittedName>
</protein>
<dbReference type="GO" id="GO:0140359">
    <property type="term" value="F:ABC-type transporter activity"/>
    <property type="evidence" value="ECO:0007669"/>
    <property type="project" value="InterPro"/>
</dbReference>
<dbReference type="NCBIfam" id="TIGR03061">
    <property type="entry name" value="pip_yhgE_Nterm"/>
    <property type="match status" value="1"/>
</dbReference>
<dbReference type="InterPro" id="IPR017501">
    <property type="entry name" value="Phage_infect_YhgE_C"/>
</dbReference>
<dbReference type="InterPro" id="IPR051328">
    <property type="entry name" value="T7SS_ABC-Transporter"/>
</dbReference>
<keyword evidence="3 5" id="KW-1133">Transmembrane helix</keyword>
<proteinExistence type="predicted"/>
<dbReference type="InterPro" id="IPR023908">
    <property type="entry name" value="xxxLxxG_rpt"/>
</dbReference>
<dbReference type="Proteomes" id="UP000575083">
    <property type="component" value="Unassembled WGS sequence"/>
</dbReference>
<evidence type="ECO:0000256" key="5">
    <source>
        <dbReference type="SAM" id="Phobius"/>
    </source>
</evidence>
<feature type="transmembrane region" description="Helical" evidence="5">
    <location>
        <begin position="453"/>
        <end position="471"/>
    </location>
</feature>
<gene>
    <name evidence="7" type="ORF">HNP48_005869</name>
</gene>
<name>A0A7X0PJK8_9BURK</name>
<dbReference type="Pfam" id="PF01061">
    <property type="entry name" value="ABC2_membrane"/>
    <property type="match status" value="1"/>
</dbReference>
<dbReference type="AlphaFoldDB" id="A0A7X0PJK8"/>
<dbReference type="InterPro" id="IPR017500">
    <property type="entry name" value="Phage_infect_YhgE_N"/>
</dbReference>
<dbReference type="Gene3D" id="3.40.1710.10">
    <property type="entry name" value="abc type-2 transporter like domain"/>
    <property type="match status" value="1"/>
</dbReference>
<evidence type="ECO:0000256" key="1">
    <source>
        <dbReference type="ARBA" id="ARBA00004141"/>
    </source>
</evidence>
<keyword evidence="4 5" id="KW-0472">Membrane</keyword>
<dbReference type="NCBIfam" id="TIGR03062">
    <property type="entry name" value="pip_yhgE_Cterm"/>
    <property type="match status" value="1"/>
</dbReference>
<feature type="domain" description="ABC-2 type transporter transmembrane" evidence="6">
    <location>
        <begin position="481"/>
        <end position="597"/>
    </location>
</feature>
<feature type="transmembrane region" description="Helical" evidence="5">
    <location>
        <begin position="521"/>
        <end position="542"/>
    </location>
</feature>
<keyword evidence="8" id="KW-1185">Reference proteome</keyword>
<keyword evidence="2 5" id="KW-0812">Transmembrane</keyword>
<sequence length="643" mass="67055">MRLFRNAFHVSMLEARLLRSFPKLRWSLLGVVVIPAFYAFIYLESVWDPTSHTRNLPAAIVNLDRGAMANGQAVNLGMDLAQTLKDKEQFGFYEEGDPEVARRAVRQGKSLFALVIPADFSAGAMAAGSPGAGKLVVFASEGNNYAGAGFARRFAEELGHQVNESLNEKRWEVVLGASSSAADSLQRLHEGVAKLREGAVALHSGMGKAEGGSAQLAKGATELSSGVAQLGDGMKQLGAGARTLDAKKPEAADLQALKAGARQLASGQEELRQALPQLEDGAQRLADGAGQLRDESKGLLFGGDKVSGAAGQLADGATQLHGGLQQASQGQARLAEGAGTLSQGVAQMADGFGAYSAGASTLAAKVPADAKVDQVVDGSKALAGAAGELRTGLLKVKDGSSQLVLGLDTLEASLPSGGPGMEGTASGLAISVKPQIEIDAPVKNNGMGLAPNFIPIALWLGAVMTAFIFHLRRLPDEAAGYSRVSLLLGKLWVLWSVNLLQAACVLAMVWFMLGIQAVNTLGLALSMAVTSLTFMLVILALVRAFGDVGKAIALILMVLQLSSAGGVLPVELTSTFYRDISPWLPFTWSIKAVRASAFGALGGDWGMALAVLGLFAAGAFVFSLLVGQWKFVPPEEHKPAMDI</sequence>
<dbReference type="EMBL" id="JACHLK010000017">
    <property type="protein sequence ID" value="MBB6563150.1"/>
    <property type="molecule type" value="Genomic_DNA"/>
</dbReference>
<dbReference type="RefSeq" id="WP_184863876.1">
    <property type="nucleotide sequence ID" value="NZ_JACHLK010000017.1"/>
</dbReference>
<comment type="subcellular location">
    <subcellularLocation>
        <location evidence="1">Membrane</location>
        <topology evidence="1">Multi-pass membrane protein</topology>
    </subcellularLocation>
</comment>
<dbReference type="InterPro" id="IPR013525">
    <property type="entry name" value="ABC2_TM"/>
</dbReference>
<dbReference type="PANTHER" id="PTHR43077:SF10">
    <property type="entry name" value="TRANSPORT PERMEASE PROTEIN"/>
    <property type="match status" value="1"/>
</dbReference>
<organism evidence="7 8">
    <name type="scientific">Acidovorax soli</name>
    <dbReference type="NCBI Taxonomy" id="592050"/>
    <lineage>
        <taxon>Bacteria</taxon>
        <taxon>Pseudomonadati</taxon>
        <taxon>Pseudomonadota</taxon>
        <taxon>Betaproteobacteria</taxon>
        <taxon>Burkholderiales</taxon>
        <taxon>Comamonadaceae</taxon>
        <taxon>Acidovorax</taxon>
    </lineage>
</organism>
<dbReference type="NCBIfam" id="TIGR03057">
    <property type="entry name" value="xxxLxxG_by_4"/>
    <property type="match status" value="1"/>
</dbReference>
<comment type="caution">
    <text evidence="7">The sequence shown here is derived from an EMBL/GenBank/DDBJ whole genome shotgun (WGS) entry which is preliminary data.</text>
</comment>